<sequence>MRAEPSQMGQGTEDRDLPVLVVDLDGTLLRSDMLHETFWDVIGREPRSLPAIAASLFKGRAALKAFLAERTRILPATLPYEPRVIARLEAWRAAGGRTALVTASDARLAERIAEHLGLFDEVHGTEGATNLKGAEKARFLAGRYGRAGHVYMGDSAADLPVWAGAAGAISVNASGAVRARLEAEAKGGEVEHLPRDPGRGAAIWRALRPHQWAKNALVFVPMIADLAFDLPTVLAALVAFVALSLAASAGYVLNDLLDLADDRSHPRKRMRPFASGALPASLGSFLFPALLVAGLAVAMVQSGLLLGVVALYFAATMAYSVRLKRHSIVDICMLATLFTLRIVAGGVAIGVELSVWLLAVSMFLFFSLAAIKRLAELADVQAAGRAVSRRGYRVEDRSLLSQMAVASGYLAVLVLALYIDEPVVQEKFGAPWMLWGVCPLLLFWISRMVLVAGRGEMHDDPLVWALETRTSRKVMGLIAVFVVLAVVL</sequence>
<dbReference type="Pfam" id="PF12710">
    <property type="entry name" value="HAD"/>
    <property type="match status" value="1"/>
</dbReference>
<dbReference type="SUPFAM" id="SSF56784">
    <property type="entry name" value="HAD-like"/>
    <property type="match status" value="1"/>
</dbReference>
<comment type="subcellular location">
    <subcellularLocation>
        <location evidence="1">Membrane</location>
        <topology evidence="1">Multi-pass membrane protein</topology>
    </subcellularLocation>
</comment>
<dbReference type="Pfam" id="PF01040">
    <property type="entry name" value="UbiA"/>
    <property type="match status" value="1"/>
</dbReference>
<name>A0AA48KJJ6_9RHOB</name>
<dbReference type="AlphaFoldDB" id="A0AA48KJJ6"/>
<gene>
    <name evidence="7" type="ORF">MACH21_10900</name>
</gene>
<dbReference type="InterPro" id="IPR000537">
    <property type="entry name" value="UbiA_prenyltransferase"/>
</dbReference>
<feature type="transmembrane region" description="Helical" evidence="6">
    <location>
        <begin position="399"/>
        <end position="419"/>
    </location>
</feature>
<proteinExistence type="predicted"/>
<keyword evidence="4 6" id="KW-1133">Transmembrane helix</keyword>
<dbReference type="InterPro" id="IPR044878">
    <property type="entry name" value="UbiA_sf"/>
</dbReference>
<accession>A0AA48KJJ6</accession>
<keyword evidence="5 6" id="KW-0472">Membrane</keyword>
<evidence type="ECO:0000256" key="1">
    <source>
        <dbReference type="ARBA" id="ARBA00004141"/>
    </source>
</evidence>
<organism evidence="7 8">
    <name type="scientific">Roseicyclus marinus</name>
    <dbReference type="NCBI Taxonomy" id="2161673"/>
    <lineage>
        <taxon>Bacteria</taxon>
        <taxon>Pseudomonadati</taxon>
        <taxon>Pseudomonadota</taxon>
        <taxon>Alphaproteobacteria</taxon>
        <taxon>Rhodobacterales</taxon>
        <taxon>Roseobacteraceae</taxon>
        <taxon>Roseicyclus</taxon>
    </lineage>
</organism>
<evidence type="ECO:0000313" key="7">
    <source>
        <dbReference type="EMBL" id="BDW84913.1"/>
    </source>
</evidence>
<protein>
    <submittedName>
        <fullName evidence="7">Prenyltransferase</fullName>
    </submittedName>
</protein>
<feature type="transmembrane region" description="Helical" evidence="6">
    <location>
        <begin position="355"/>
        <end position="375"/>
    </location>
</feature>
<dbReference type="Gene3D" id="3.40.50.1000">
    <property type="entry name" value="HAD superfamily/HAD-like"/>
    <property type="match status" value="1"/>
</dbReference>
<dbReference type="InterPro" id="IPR023214">
    <property type="entry name" value="HAD_sf"/>
</dbReference>
<dbReference type="InterPro" id="IPR036412">
    <property type="entry name" value="HAD-like_sf"/>
</dbReference>
<evidence type="ECO:0000256" key="2">
    <source>
        <dbReference type="ARBA" id="ARBA00022475"/>
    </source>
</evidence>
<keyword evidence="2" id="KW-1003">Cell membrane</keyword>
<keyword evidence="8" id="KW-1185">Reference proteome</keyword>
<dbReference type="GO" id="GO:0016020">
    <property type="term" value="C:membrane"/>
    <property type="evidence" value="ECO:0007669"/>
    <property type="project" value="UniProtKB-SubCell"/>
</dbReference>
<feature type="transmembrane region" description="Helical" evidence="6">
    <location>
        <begin position="431"/>
        <end position="450"/>
    </location>
</feature>
<evidence type="ECO:0000256" key="5">
    <source>
        <dbReference type="ARBA" id="ARBA00023136"/>
    </source>
</evidence>
<dbReference type="NCBIfam" id="NF006088">
    <property type="entry name" value="PRK08238.1"/>
    <property type="match status" value="1"/>
</dbReference>
<evidence type="ECO:0000256" key="3">
    <source>
        <dbReference type="ARBA" id="ARBA00022692"/>
    </source>
</evidence>
<dbReference type="Gene3D" id="1.10.357.140">
    <property type="entry name" value="UbiA prenyltransferase"/>
    <property type="match status" value="1"/>
</dbReference>
<keyword evidence="3 6" id="KW-0812">Transmembrane</keyword>
<feature type="transmembrane region" description="Helical" evidence="6">
    <location>
        <begin position="234"/>
        <end position="253"/>
    </location>
</feature>
<evidence type="ECO:0000256" key="6">
    <source>
        <dbReference type="SAM" id="Phobius"/>
    </source>
</evidence>
<evidence type="ECO:0000313" key="8">
    <source>
        <dbReference type="Proteomes" id="UP001337723"/>
    </source>
</evidence>
<feature type="transmembrane region" description="Helical" evidence="6">
    <location>
        <begin position="273"/>
        <end position="297"/>
    </location>
</feature>
<dbReference type="RefSeq" id="WP_338275197.1">
    <property type="nucleotide sequence ID" value="NZ_AP027266.1"/>
</dbReference>
<reference evidence="7 8" key="1">
    <citation type="submission" date="2023-01" db="EMBL/GenBank/DDBJ databases">
        <title>Complete genome sequence of Roseicyclus marinus strain Dej080120_10.</title>
        <authorList>
            <person name="Ueki S."/>
            <person name="Maruyama F."/>
        </authorList>
    </citation>
    <scope>NUCLEOTIDE SEQUENCE [LARGE SCALE GENOMIC DNA]</scope>
    <source>
        <strain evidence="7 8">Dej080120_10</strain>
    </source>
</reference>
<evidence type="ECO:0000256" key="4">
    <source>
        <dbReference type="ARBA" id="ARBA00022989"/>
    </source>
</evidence>
<dbReference type="KEGG" id="rmai:MACH21_10900"/>
<dbReference type="Proteomes" id="UP001337723">
    <property type="component" value="Chromosome"/>
</dbReference>
<dbReference type="EMBL" id="AP027266">
    <property type="protein sequence ID" value="BDW84913.1"/>
    <property type="molecule type" value="Genomic_DNA"/>
</dbReference>
<dbReference type="CDD" id="cd13963">
    <property type="entry name" value="PT_UbiA_2"/>
    <property type="match status" value="1"/>
</dbReference>
<dbReference type="GO" id="GO:0016765">
    <property type="term" value="F:transferase activity, transferring alkyl or aryl (other than methyl) groups"/>
    <property type="evidence" value="ECO:0007669"/>
    <property type="project" value="InterPro"/>
</dbReference>
<feature type="transmembrane region" description="Helical" evidence="6">
    <location>
        <begin position="328"/>
        <end position="349"/>
    </location>
</feature>
<feature type="transmembrane region" description="Helical" evidence="6">
    <location>
        <begin position="303"/>
        <end position="321"/>
    </location>
</feature>